<dbReference type="InterPro" id="IPR024409">
    <property type="entry name" value="DUF3833"/>
</dbReference>
<comment type="caution">
    <text evidence="1">The sequence shown here is derived from an EMBL/GenBank/DDBJ whole genome shotgun (WGS) entry which is preliminary data.</text>
</comment>
<dbReference type="AlphaFoldDB" id="A0A0F9SL75"/>
<accession>A0A0F9SL75</accession>
<dbReference type="PROSITE" id="PS51257">
    <property type="entry name" value="PROKAR_LIPOPROTEIN"/>
    <property type="match status" value="1"/>
</dbReference>
<organism evidence="1">
    <name type="scientific">marine sediment metagenome</name>
    <dbReference type="NCBI Taxonomy" id="412755"/>
    <lineage>
        <taxon>unclassified sequences</taxon>
        <taxon>metagenomes</taxon>
        <taxon>ecological metagenomes</taxon>
    </lineage>
</organism>
<name>A0A0F9SL75_9ZZZZ</name>
<evidence type="ECO:0008006" key="2">
    <source>
        <dbReference type="Google" id="ProtNLM"/>
    </source>
</evidence>
<gene>
    <name evidence="1" type="ORF">LCGC14_0505160</name>
</gene>
<sequence>MKNYFLLILVLLSGCSSMNVENYRNTSPRLVIEDYFIGHTKAWGFFQGRNGQIEKQFSVDINGEMDGDNLVLTEDFLYNDGTRDSRVWTINKIDEHNYQGRAADVVGFATGKTYGNALNWTYTMDLPYKDSTIKVQFNDWMFLQTDGVMINKAKMTKFGIYLGEVTIMFQKREK</sequence>
<reference evidence="1" key="1">
    <citation type="journal article" date="2015" name="Nature">
        <title>Complex archaea that bridge the gap between prokaryotes and eukaryotes.</title>
        <authorList>
            <person name="Spang A."/>
            <person name="Saw J.H."/>
            <person name="Jorgensen S.L."/>
            <person name="Zaremba-Niedzwiedzka K."/>
            <person name="Martijn J."/>
            <person name="Lind A.E."/>
            <person name="van Eijk R."/>
            <person name="Schleper C."/>
            <person name="Guy L."/>
            <person name="Ettema T.J."/>
        </authorList>
    </citation>
    <scope>NUCLEOTIDE SEQUENCE</scope>
</reference>
<proteinExistence type="predicted"/>
<evidence type="ECO:0000313" key="1">
    <source>
        <dbReference type="EMBL" id="KKN63092.1"/>
    </source>
</evidence>
<dbReference type="EMBL" id="LAZR01000601">
    <property type="protein sequence ID" value="KKN63092.1"/>
    <property type="molecule type" value="Genomic_DNA"/>
</dbReference>
<dbReference type="Pfam" id="PF12915">
    <property type="entry name" value="DUF3833"/>
    <property type="match status" value="1"/>
</dbReference>
<protein>
    <recommendedName>
        <fullName evidence="2">Lipoprotein</fullName>
    </recommendedName>
</protein>